<feature type="domain" description="EAL" evidence="3">
    <location>
        <begin position="95"/>
        <end position="346"/>
    </location>
</feature>
<dbReference type="Gene3D" id="3.20.20.450">
    <property type="entry name" value="EAL domain"/>
    <property type="match status" value="1"/>
</dbReference>
<dbReference type="STRING" id="1925591.BI308_23865"/>
<dbReference type="InterPro" id="IPR001633">
    <property type="entry name" value="EAL_dom"/>
</dbReference>
<dbReference type="InterPro" id="IPR036097">
    <property type="entry name" value="HisK_dim/P_sf"/>
</dbReference>
<dbReference type="SMART" id="SM00388">
    <property type="entry name" value="HisKA"/>
    <property type="match status" value="1"/>
</dbReference>
<protein>
    <recommendedName>
        <fullName evidence="2">histidine kinase</fullName>
        <ecNumber evidence="2">2.7.13.3</ecNumber>
    </recommendedName>
</protein>
<comment type="catalytic activity">
    <reaction evidence="1">
        <text>ATP + protein L-histidine = ADP + protein N-phospho-L-histidine.</text>
        <dbReference type="EC" id="2.7.13.3"/>
    </reaction>
</comment>
<dbReference type="GO" id="GO:0000155">
    <property type="term" value="F:phosphorelay sensor kinase activity"/>
    <property type="evidence" value="ECO:0007669"/>
    <property type="project" value="InterPro"/>
</dbReference>
<dbReference type="Pfam" id="PF00512">
    <property type="entry name" value="HisKA"/>
    <property type="match status" value="1"/>
</dbReference>
<dbReference type="EC" id="2.7.13.3" evidence="2"/>
<evidence type="ECO:0000313" key="5">
    <source>
        <dbReference type="Proteomes" id="UP000183940"/>
    </source>
</evidence>
<dbReference type="GO" id="GO:0071111">
    <property type="term" value="F:cyclic-guanylate-specific phosphodiesterase activity"/>
    <property type="evidence" value="ECO:0007669"/>
    <property type="project" value="InterPro"/>
</dbReference>
<gene>
    <name evidence="4" type="ORF">BI308_23865</name>
</gene>
<comment type="caution">
    <text evidence="4">The sequence shown here is derived from an EMBL/GenBank/DDBJ whole genome shotgun (WGS) entry which is preliminary data.</text>
</comment>
<organism evidence="4 5">
    <name type="scientific">Roseofilum reptotaenium AO1-A</name>
    <dbReference type="NCBI Taxonomy" id="1925591"/>
    <lineage>
        <taxon>Bacteria</taxon>
        <taxon>Bacillati</taxon>
        <taxon>Cyanobacteriota</taxon>
        <taxon>Cyanophyceae</taxon>
        <taxon>Desertifilales</taxon>
        <taxon>Desertifilaceae</taxon>
        <taxon>Roseofilum</taxon>
    </lineage>
</organism>
<dbReference type="Gene3D" id="1.10.287.130">
    <property type="match status" value="1"/>
</dbReference>
<dbReference type="Pfam" id="PF00563">
    <property type="entry name" value="EAL"/>
    <property type="match status" value="1"/>
</dbReference>
<reference evidence="4" key="1">
    <citation type="submission" date="2016-10" db="EMBL/GenBank/DDBJ databases">
        <title>CRISPR-Cas defence system in Roseofilum reptotaenium: evidence of a bacteriophage-cyanobacterium arms race in the coral black band disease.</title>
        <authorList>
            <person name="Buerger P."/>
            <person name="Wood-Charlson E.M."/>
            <person name="Weynberg K.D."/>
            <person name="Willis B."/>
            <person name="Van Oppen M.J."/>
        </authorList>
    </citation>
    <scope>NUCLEOTIDE SEQUENCE [LARGE SCALE GENOMIC DNA]</scope>
    <source>
        <strain evidence="4">AO1-A</strain>
    </source>
</reference>
<dbReference type="CDD" id="cd00082">
    <property type="entry name" value="HisKA"/>
    <property type="match status" value="1"/>
</dbReference>
<dbReference type="SUPFAM" id="SSF47384">
    <property type="entry name" value="Homodimeric domain of signal transducing histidine kinase"/>
    <property type="match status" value="1"/>
</dbReference>
<dbReference type="EMBL" id="MLAW01000066">
    <property type="protein sequence ID" value="OJJ16225.1"/>
    <property type="molecule type" value="Genomic_DNA"/>
</dbReference>
<sequence length="351" mass="40131">MDKEHLQSTPPDFHPELSMDEAIMLLSHELRTPLTSIRGVVRLMQSGHVTPESAEGKYMLSMAIKNIGRLERLAQTIEQQPTLPLTLFKKEDLEKIQLELDLKQAIDKQELSLVYQPIVSLSPRKVMAFEALIRWHHGGKGLISPATFIPVAEETGLIHDIGQWVIRQSCSQLKRWKHKLPSDYSLLMNLNLSPLQLLHPQFSQQLKSLIQELHISPHEIRLEITETMLMENLEVATNTIQELRDFGFEFDIDDFGTGYSSLSRLKNLAVNGLKIDRFFLKEKQWNLIKAILLIASDVGLDVIAEGVETEEDFEKLKELGCQYFQGYFFSKPVDENLAIAWMENQLSCPIG</sequence>
<evidence type="ECO:0000259" key="3">
    <source>
        <dbReference type="PROSITE" id="PS50883"/>
    </source>
</evidence>
<keyword evidence="5" id="KW-1185">Reference proteome</keyword>
<evidence type="ECO:0000256" key="2">
    <source>
        <dbReference type="ARBA" id="ARBA00012438"/>
    </source>
</evidence>
<dbReference type="InterPro" id="IPR035919">
    <property type="entry name" value="EAL_sf"/>
</dbReference>
<dbReference type="InterPro" id="IPR003661">
    <property type="entry name" value="HisK_dim/P_dom"/>
</dbReference>
<dbReference type="Proteomes" id="UP000183940">
    <property type="component" value="Unassembled WGS sequence"/>
</dbReference>
<dbReference type="SMART" id="SM00052">
    <property type="entry name" value="EAL"/>
    <property type="match status" value="1"/>
</dbReference>
<name>A0A1L9QK78_9CYAN</name>
<proteinExistence type="predicted"/>
<dbReference type="PANTHER" id="PTHR33121:SF70">
    <property type="entry name" value="SIGNALING PROTEIN YKOW"/>
    <property type="match status" value="1"/>
</dbReference>
<evidence type="ECO:0000313" key="4">
    <source>
        <dbReference type="EMBL" id="OJJ16225.1"/>
    </source>
</evidence>
<dbReference type="PROSITE" id="PS50883">
    <property type="entry name" value="EAL"/>
    <property type="match status" value="1"/>
</dbReference>
<dbReference type="SUPFAM" id="SSF141868">
    <property type="entry name" value="EAL domain-like"/>
    <property type="match status" value="1"/>
</dbReference>
<dbReference type="AlphaFoldDB" id="A0A1L9QK78"/>
<evidence type="ECO:0000256" key="1">
    <source>
        <dbReference type="ARBA" id="ARBA00000085"/>
    </source>
</evidence>
<dbReference type="InterPro" id="IPR050706">
    <property type="entry name" value="Cyclic-di-GMP_PDE-like"/>
</dbReference>
<dbReference type="CDD" id="cd01948">
    <property type="entry name" value="EAL"/>
    <property type="match status" value="1"/>
</dbReference>
<dbReference type="PANTHER" id="PTHR33121">
    <property type="entry name" value="CYCLIC DI-GMP PHOSPHODIESTERASE PDEF"/>
    <property type="match status" value="1"/>
</dbReference>
<accession>A0A1L9QK78</accession>